<name>A0ABT6RB41_9BACT</name>
<reference evidence="1 2" key="1">
    <citation type="submission" date="2023-05" db="EMBL/GenBank/DDBJ databases">
        <title>Genome sequence of Pinibacter sp. MAH-24.</title>
        <authorList>
            <person name="Huq M.A."/>
        </authorList>
    </citation>
    <scope>NUCLEOTIDE SEQUENCE [LARGE SCALE GENOMIC DNA]</scope>
    <source>
        <strain evidence="1 2">MAH-24</strain>
    </source>
</reference>
<gene>
    <name evidence="1" type="ORF">QJ048_08265</name>
</gene>
<dbReference type="RefSeq" id="WP_282333865.1">
    <property type="nucleotide sequence ID" value="NZ_JASBRG010000005.1"/>
</dbReference>
<dbReference type="EMBL" id="JASBRG010000005">
    <property type="protein sequence ID" value="MDI3319763.1"/>
    <property type="molecule type" value="Genomic_DNA"/>
</dbReference>
<dbReference type="PROSITE" id="PS51257">
    <property type="entry name" value="PROKAR_LIPOPROTEIN"/>
    <property type="match status" value="1"/>
</dbReference>
<evidence type="ECO:0000313" key="1">
    <source>
        <dbReference type="EMBL" id="MDI3319763.1"/>
    </source>
</evidence>
<keyword evidence="2" id="KW-1185">Reference proteome</keyword>
<dbReference type="InterPro" id="IPR011050">
    <property type="entry name" value="Pectin_lyase_fold/virulence"/>
</dbReference>
<accession>A0ABT6RB41</accession>
<dbReference type="Proteomes" id="UP001226434">
    <property type="component" value="Unassembled WGS sequence"/>
</dbReference>
<proteinExistence type="predicted"/>
<evidence type="ECO:0008006" key="3">
    <source>
        <dbReference type="Google" id="ProtNLM"/>
    </source>
</evidence>
<comment type="caution">
    <text evidence="1">The sequence shown here is derived from an EMBL/GenBank/DDBJ whole genome shotgun (WGS) entry which is preliminary data.</text>
</comment>
<evidence type="ECO:0000313" key="2">
    <source>
        <dbReference type="Proteomes" id="UP001226434"/>
    </source>
</evidence>
<organism evidence="1 2">
    <name type="scientific">Pinibacter soli</name>
    <dbReference type="NCBI Taxonomy" id="3044211"/>
    <lineage>
        <taxon>Bacteria</taxon>
        <taxon>Pseudomonadati</taxon>
        <taxon>Bacteroidota</taxon>
        <taxon>Chitinophagia</taxon>
        <taxon>Chitinophagales</taxon>
        <taxon>Chitinophagaceae</taxon>
        <taxon>Pinibacter</taxon>
    </lineage>
</organism>
<protein>
    <recommendedName>
        <fullName evidence="3">Right-handed parallel beta-helix repeat-containing protein</fullName>
    </recommendedName>
</protein>
<dbReference type="SUPFAM" id="SSF51126">
    <property type="entry name" value="Pectin lyase-like"/>
    <property type="match status" value="1"/>
</dbReference>
<sequence>MKSNKSVISIQKDFSKMLKPVSVAVLASAMFFTSCSKDDNGGGSNNPPKLDSTSVSGVVSGTWKKNSVVIVKGHLEISAGTSLTIEEGVQVLMSDSTVKPEFIIKGALYSLGTATNPVKISVPDAWKTSTNQWGALWGGLTAGPTATEIVLNYTDLSYGGAITTESSPSVKGGLYKATAGEHVPALYFNNVNGKVIVMNSSIHNFNEDVFYLEGGSVIVSNNKFYTTGITGGEAVNLKSGVVADVAYNIIYSPNTNGMKLSNTGDRTPQLYIIGYNNTIVNAGWRRPTTKGGSIWLEKSAHADLYNNLLVNDRYGIKRDKANPEDNRSKFYSTYYYSFTQSGADQFQPNTEIIAGINDVISAKAGDNDPKFVNYPLSTDSTNATFNSSWDFHLQATSTALGKGKTDFTRNFANGLTAGGVTYKSPDPATYIGAFGTK</sequence>